<dbReference type="EMBL" id="LN853263">
    <property type="protein sequence ID" value="CRY95484.1"/>
    <property type="molecule type" value="Genomic_DNA"/>
</dbReference>
<name>A0A0H5Q243_9ZZZZ</name>
<reference evidence="1" key="1">
    <citation type="submission" date="2015-06" db="EMBL/GenBank/DDBJ databases">
        <authorList>
            <person name="Joergensen T."/>
        </authorList>
    </citation>
    <scope>NUCLEOTIDE SEQUENCE</scope>
    <source>
        <plasmid evidence="1">pRGRH0637</plasmid>
    </source>
</reference>
<dbReference type="AlphaFoldDB" id="A0A0H5Q243"/>
<proteinExistence type="predicted"/>
<organism evidence="1">
    <name type="scientific">uncultured prokaryote</name>
    <dbReference type="NCBI Taxonomy" id="198431"/>
    <lineage>
        <taxon>unclassified sequences</taxon>
        <taxon>environmental samples</taxon>
    </lineage>
</organism>
<evidence type="ECO:0000313" key="1">
    <source>
        <dbReference type="EMBL" id="CRY95484.1"/>
    </source>
</evidence>
<geneLocation type="plasmid" evidence="1">
    <name>pRGRH0637</name>
</geneLocation>
<sequence>MNPLVVAVRLAAAGVCSSPRLYGVEVVFPDIGGPYADRVGFLRYSNENPIHPEADTEEVQLSGVLANHL</sequence>
<reference evidence="1" key="2">
    <citation type="submission" date="2015-07" db="EMBL/GenBank/DDBJ databases">
        <title>Plasmids, circular viruses and viroids from rat gut.</title>
        <authorList>
            <person name="Jorgensen T.J."/>
            <person name="Hansen M.A."/>
            <person name="Xu Z."/>
            <person name="Tabak M.A."/>
            <person name="Sorensen S.J."/>
            <person name="Hansen L.H."/>
        </authorList>
    </citation>
    <scope>NUCLEOTIDE SEQUENCE</scope>
    <source>
        <plasmid evidence="1">pRGRH0637</plasmid>
    </source>
</reference>
<keyword evidence="1" id="KW-0614">Plasmid</keyword>
<protein>
    <submittedName>
        <fullName evidence="1">Uncharacterized protein</fullName>
    </submittedName>
</protein>
<accession>A0A0H5Q243</accession>